<dbReference type="AlphaFoldDB" id="A0A8D8SR18"/>
<dbReference type="EMBL" id="HBUF01233718">
    <property type="protein sequence ID" value="CAG6674408.1"/>
    <property type="molecule type" value="Transcribed_RNA"/>
</dbReference>
<feature type="transmembrane region" description="Helical" evidence="1">
    <location>
        <begin position="67"/>
        <end position="86"/>
    </location>
</feature>
<proteinExistence type="predicted"/>
<reference evidence="2" key="1">
    <citation type="submission" date="2021-05" db="EMBL/GenBank/DDBJ databases">
        <authorList>
            <person name="Alioto T."/>
            <person name="Alioto T."/>
            <person name="Gomez Garrido J."/>
        </authorList>
    </citation>
    <scope>NUCLEOTIDE SEQUENCE</scope>
</reference>
<dbReference type="EMBL" id="HBUF01233717">
    <property type="protein sequence ID" value="CAG6674406.1"/>
    <property type="molecule type" value="Transcribed_RNA"/>
</dbReference>
<sequence>MTLPLVTKQIISFFLNKYMAILIFYSYNLNLIPRERVNRRPNNSQSLIPTFNNIVWLHPVIPSRLTLYYIYHCMLLTFISHAPYIFTVPTSLYISILQKLSSLVIETIFWRFVFPSTYVRKTSRLILAITLINSNKVLLPGNIIWLIFQFLSKTLKKQIIEPLTWHEENIKNLSPIAAPFYPLTSFSPWVAPFYPKTSLSPLVPPIYPKTKLSPLAAPFQPSLSSFVLPYTSSQLPSLSSFVLYTSYWRILSY</sequence>
<accession>A0A8D8SR18</accession>
<name>A0A8D8SR18_9HEMI</name>
<evidence type="ECO:0000313" key="2">
    <source>
        <dbReference type="EMBL" id="CAG6674406.1"/>
    </source>
</evidence>
<feature type="transmembrane region" description="Helical" evidence="1">
    <location>
        <begin position="125"/>
        <end position="148"/>
    </location>
</feature>
<keyword evidence="1" id="KW-1133">Transmembrane helix</keyword>
<protein>
    <submittedName>
        <fullName evidence="2">Uncharacterized protein</fullName>
    </submittedName>
</protein>
<organism evidence="2">
    <name type="scientific">Cacopsylla melanoneura</name>
    <dbReference type="NCBI Taxonomy" id="428564"/>
    <lineage>
        <taxon>Eukaryota</taxon>
        <taxon>Metazoa</taxon>
        <taxon>Ecdysozoa</taxon>
        <taxon>Arthropoda</taxon>
        <taxon>Hexapoda</taxon>
        <taxon>Insecta</taxon>
        <taxon>Pterygota</taxon>
        <taxon>Neoptera</taxon>
        <taxon>Paraneoptera</taxon>
        <taxon>Hemiptera</taxon>
        <taxon>Sternorrhyncha</taxon>
        <taxon>Psylloidea</taxon>
        <taxon>Psyllidae</taxon>
        <taxon>Psyllinae</taxon>
        <taxon>Cacopsylla</taxon>
    </lineage>
</organism>
<feature type="transmembrane region" description="Helical" evidence="1">
    <location>
        <begin position="92"/>
        <end position="113"/>
    </location>
</feature>
<keyword evidence="1" id="KW-0812">Transmembrane</keyword>
<evidence type="ECO:0000256" key="1">
    <source>
        <dbReference type="SAM" id="Phobius"/>
    </source>
</evidence>
<keyword evidence="1" id="KW-0472">Membrane</keyword>
<feature type="transmembrane region" description="Helical" evidence="1">
    <location>
        <begin position="6"/>
        <end position="27"/>
    </location>
</feature>